<feature type="compositionally biased region" description="Acidic residues" evidence="1">
    <location>
        <begin position="267"/>
        <end position="280"/>
    </location>
</feature>
<evidence type="ECO:0000256" key="1">
    <source>
        <dbReference type="SAM" id="MobiDB-lite"/>
    </source>
</evidence>
<dbReference type="Gene3D" id="1.20.1280.50">
    <property type="match status" value="1"/>
</dbReference>
<dbReference type="AlphaFoldDB" id="A0A5J9W792"/>
<feature type="compositionally biased region" description="Acidic residues" evidence="1">
    <location>
        <begin position="287"/>
        <end position="306"/>
    </location>
</feature>
<dbReference type="InterPro" id="IPR036047">
    <property type="entry name" value="F-box-like_dom_sf"/>
</dbReference>
<accession>A0A5J9W792</accession>
<keyword evidence="4" id="KW-1185">Reference proteome</keyword>
<feature type="non-terminal residue" evidence="3">
    <location>
        <position position="1"/>
    </location>
</feature>
<feature type="region of interest" description="Disordered" evidence="1">
    <location>
        <begin position="267"/>
        <end position="321"/>
    </location>
</feature>
<evidence type="ECO:0000259" key="2">
    <source>
        <dbReference type="Pfam" id="PF03478"/>
    </source>
</evidence>
<evidence type="ECO:0000313" key="3">
    <source>
        <dbReference type="EMBL" id="TVU43793.1"/>
    </source>
</evidence>
<dbReference type="OrthoDB" id="677671at2759"/>
<comment type="caution">
    <text evidence="3">The sequence shown here is derived from an EMBL/GenBank/DDBJ whole genome shotgun (WGS) entry which is preliminary data.</text>
</comment>
<dbReference type="Gramene" id="TVU43793">
    <property type="protein sequence ID" value="TVU43793"/>
    <property type="gene ID" value="EJB05_10287"/>
</dbReference>
<dbReference type="InterPro" id="IPR005174">
    <property type="entry name" value="KIB1-4_b-propeller"/>
</dbReference>
<organism evidence="3 4">
    <name type="scientific">Eragrostis curvula</name>
    <name type="common">weeping love grass</name>
    <dbReference type="NCBI Taxonomy" id="38414"/>
    <lineage>
        <taxon>Eukaryota</taxon>
        <taxon>Viridiplantae</taxon>
        <taxon>Streptophyta</taxon>
        <taxon>Embryophyta</taxon>
        <taxon>Tracheophyta</taxon>
        <taxon>Spermatophyta</taxon>
        <taxon>Magnoliopsida</taxon>
        <taxon>Liliopsida</taxon>
        <taxon>Poales</taxon>
        <taxon>Poaceae</taxon>
        <taxon>PACMAD clade</taxon>
        <taxon>Chloridoideae</taxon>
        <taxon>Eragrostideae</taxon>
        <taxon>Eragrostidinae</taxon>
        <taxon>Eragrostis</taxon>
    </lineage>
</organism>
<dbReference type="SUPFAM" id="SSF81383">
    <property type="entry name" value="F-box domain"/>
    <property type="match status" value="1"/>
</dbReference>
<name>A0A5J9W792_9POAL</name>
<dbReference type="PANTHER" id="PTHR33110:SF82">
    <property type="entry name" value="OS07G0500250 PROTEIN"/>
    <property type="match status" value="1"/>
</dbReference>
<sequence length="619" mass="70274">MAETEISTVWSNLRQDLLGRIIARLPFPADRARFRAVCGAWRSAARKHAHQLPWIVFPDCSFCTVGDDGAFIHHRTLPGVPKNATCLGAAADGWLALDCTEDMFRRTPHWDKFCNDNTFLNPRPDVKHSHAYLLHNPFSGETVPLPELDAIVGHVAETFEIRKVLMRSSSPDDLVAVITNNWNYNVILCHPGKGKCVVPDVRVFDVAFHGDKLYGITPEEELVAFHLAKDEDGRPIVTKYRRVIKQQLADGAEDRWSWMYDDSSVDDSDYYDSDDDDDGEPLSAVSSEEEQESDEDDAPSQEDDSFNGDGMVPDGMEIVQDEEVPYEPKDYIVTTRRLVKSRGDGELLMVKHIRQTPPFTVRYTRKVEFFKADINEGTWVPTVDGAVGKGEALFLSRSFSKYNHAYGDIKEGHIYFMDIEQVFDTGSWISMPFSLPHRTKQENSDLLTWLFPPKLVLAIHVYLTIVSSSDDMVPNGKEIVRDNEVPYEPKDFITTTLHLVRSCGGELLLVRHRYQSPSLLTCRPYTRNVELFKADVDAGNWIPVTADGLAQGEALFLSRSFSNSTRGYGDTHEGFVHFVEVDDAFDTRSWTRRQFSLPRERNLVDDDLLTWLFPPQVVL</sequence>
<dbReference type="Proteomes" id="UP000324897">
    <property type="component" value="Unassembled WGS sequence"/>
</dbReference>
<feature type="domain" description="KIB1-4 beta-propeller" evidence="2">
    <location>
        <begin position="73"/>
        <end position="421"/>
    </location>
</feature>
<dbReference type="PANTHER" id="PTHR33110">
    <property type="entry name" value="F-BOX/KELCH-REPEAT PROTEIN-RELATED"/>
    <property type="match status" value="1"/>
</dbReference>
<proteinExistence type="predicted"/>
<reference evidence="3 4" key="1">
    <citation type="journal article" date="2019" name="Sci. Rep.">
        <title>A high-quality genome of Eragrostis curvula grass provides insights into Poaceae evolution and supports new strategies to enhance forage quality.</title>
        <authorList>
            <person name="Carballo J."/>
            <person name="Santos B.A.C.M."/>
            <person name="Zappacosta D."/>
            <person name="Garbus I."/>
            <person name="Selva J.P."/>
            <person name="Gallo C.A."/>
            <person name="Diaz A."/>
            <person name="Albertini E."/>
            <person name="Caccamo M."/>
            <person name="Echenique V."/>
        </authorList>
    </citation>
    <scope>NUCLEOTIDE SEQUENCE [LARGE SCALE GENOMIC DNA]</scope>
    <source>
        <strain evidence="4">cv. Victoria</strain>
        <tissue evidence="3">Leaf</tissue>
    </source>
</reference>
<evidence type="ECO:0000313" key="4">
    <source>
        <dbReference type="Proteomes" id="UP000324897"/>
    </source>
</evidence>
<dbReference type="EMBL" id="RWGY01000005">
    <property type="protein sequence ID" value="TVU43793.1"/>
    <property type="molecule type" value="Genomic_DNA"/>
</dbReference>
<protein>
    <recommendedName>
        <fullName evidence="2">KIB1-4 beta-propeller domain-containing protein</fullName>
    </recommendedName>
</protein>
<gene>
    <name evidence="3" type="ORF">EJB05_10287</name>
</gene>
<dbReference type="Pfam" id="PF03478">
    <property type="entry name" value="Beta-prop_KIB1-4"/>
    <property type="match status" value="1"/>
</dbReference>